<geneLocation type="plasmid" evidence="1 2">
    <name>pAb134-01</name>
</geneLocation>
<proteinExistence type="predicted"/>
<name>A0ABX8AXB8_9HYPH</name>
<keyword evidence="2" id="KW-1185">Reference proteome</keyword>
<dbReference type="Proteomes" id="UP000680706">
    <property type="component" value="Plasmid pAb134-01"/>
</dbReference>
<organism evidence="1 2">
    <name type="scientific">Pseudovibrio brasiliensis</name>
    <dbReference type="NCBI Taxonomy" id="1898042"/>
    <lineage>
        <taxon>Bacteria</taxon>
        <taxon>Pseudomonadati</taxon>
        <taxon>Pseudomonadota</taxon>
        <taxon>Alphaproteobacteria</taxon>
        <taxon>Hyphomicrobiales</taxon>
        <taxon>Stappiaceae</taxon>
        <taxon>Pseudovibrio</taxon>
    </lineage>
</organism>
<evidence type="ECO:0000313" key="2">
    <source>
        <dbReference type="Proteomes" id="UP000680706"/>
    </source>
</evidence>
<accession>A0ABX8AXB8</accession>
<sequence length="90" mass="10026">MSFKSILRFSAHVAQERAASAVAVGARKKRAVIDGYNLNSISVIKDERLINPSGMFYVSNTLKDIGSATLQIIRGATVSPLYFRQFRFEE</sequence>
<dbReference type="EMBL" id="CP074127">
    <property type="protein sequence ID" value="QUS58540.1"/>
    <property type="molecule type" value="Genomic_DNA"/>
</dbReference>
<dbReference type="RefSeq" id="WP_143508288.1">
    <property type="nucleotide sequence ID" value="NZ_CP074127.1"/>
</dbReference>
<reference evidence="1 2" key="1">
    <citation type="journal article" date="2021" name="Angew. Chem. Int. Ed. Engl.">
        <title>A novel family of nonribosomal peptides modulate collective behavior in Pseudovibrio bacteria isolated from marine sponges.</title>
        <authorList>
            <person name="Ioca L.P."/>
            <person name="Dai Y."/>
            <person name="Kunakom S."/>
            <person name="Diaz-Espinosa J."/>
            <person name="Krunic A."/>
            <person name="Crnkovic C.M."/>
            <person name="Orjala J."/>
            <person name="Sanchez L.M."/>
            <person name="Ferreira A.G."/>
            <person name="Berlinck R.G.S."/>
            <person name="Eustaquio A.S."/>
        </authorList>
    </citation>
    <scope>NUCLEOTIDE SEQUENCE [LARGE SCALE GENOMIC DNA]</scope>
    <source>
        <strain evidence="1 2">Ab134</strain>
        <plasmid evidence="1 2">pAb134-01</plasmid>
    </source>
</reference>
<keyword evidence="1" id="KW-0614">Plasmid</keyword>
<gene>
    <name evidence="1" type="ORF">KGB56_22760</name>
</gene>
<protein>
    <submittedName>
        <fullName evidence="1">Uncharacterized protein</fullName>
    </submittedName>
</protein>
<evidence type="ECO:0000313" key="1">
    <source>
        <dbReference type="EMBL" id="QUS58540.1"/>
    </source>
</evidence>